<accession>A0ABS9H2Z4</accession>
<sequence>MRLVKHLNDFQHIKRQGTGYFIVLGHNHNKIHSVQCAWIKEESFMQKVITNNGKNSSYYWVQFWNSTQSTFNEKPCQKCMS</sequence>
<dbReference type="RefSeq" id="WP_236338021.1">
    <property type="nucleotide sequence ID" value="NZ_JAKIJS010000002.1"/>
</dbReference>
<reference evidence="1 2" key="1">
    <citation type="submission" date="2022-01" db="EMBL/GenBank/DDBJ databases">
        <title>Alkalihalobacillus sp. EGI L200015, a novel bacterium isolated from a salt lake sediment.</title>
        <authorList>
            <person name="Gao L."/>
            <person name="Fang B.-Z."/>
            <person name="Li W.-J."/>
        </authorList>
    </citation>
    <scope>NUCLEOTIDE SEQUENCE [LARGE SCALE GENOMIC DNA]</scope>
    <source>
        <strain evidence="1 2">KCTC 12718</strain>
    </source>
</reference>
<keyword evidence="2" id="KW-1185">Reference proteome</keyword>
<name>A0ABS9H2Z4_9BACL</name>
<comment type="caution">
    <text evidence="1">The sequence shown here is derived from an EMBL/GenBank/DDBJ whole genome shotgun (WGS) entry which is preliminary data.</text>
</comment>
<evidence type="ECO:0000313" key="2">
    <source>
        <dbReference type="Proteomes" id="UP001649381"/>
    </source>
</evidence>
<organism evidence="1 2">
    <name type="scientific">Pseudalkalibacillus berkeleyi</name>
    <dbReference type="NCBI Taxonomy" id="1069813"/>
    <lineage>
        <taxon>Bacteria</taxon>
        <taxon>Bacillati</taxon>
        <taxon>Bacillota</taxon>
        <taxon>Bacilli</taxon>
        <taxon>Bacillales</taxon>
        <taxon>Fictibacillaceae</taxon>
        <taxon>Pseudalkalibacillus</taxon>
    </lineage>
</organism>
<dbReference type="EMBL" id="JAKIJS010000002">
    <property type="protein sequence ID" value="MCF6139254.1"/>
    <property type="molecule type" value="Genomic_DNA"/>
</dbReference>
<protein>
    <submittedName>
        <fullName evidence="1">Uncharacterized protein</fullName>
    </submittedName>
</protein>
<dbReference type="Proteomes" id="UP001649381">
    <property type="component" value="Unassembled WGS sequence"/>
</dbReference>
<evidence type="ECO:0000313" key="1">
    <source>
        <dbReference type="EMBL" id="MCF6139254.1"/>
    </source>
</evidence>
<proteinExistence type="predicted"/>
<gene>
    <name evidence="1" type="ORF">L2716_16075</name>
</gene>